<reference evidence="1 2" key="1">
    <citation type="journal article" date="2021" name="Hortic Res">
        <title>High-quality reference genome and annotation aids understanding of berry development for evergreen blueberry (Vaccinium darrowii).</title>
        <authorList>
            <person name="Yu J."/>
            <person name="Hulse-Kemp A.M."/>
            <person name="Babiker E."/>
            <person name="Staton M."/>
        </authorList>
    </citation>
    <scope>NUCLEOTIDE SEQUENCE [LARGE SCALE GENOMIC DNA]</scope>
    <source>
        <strain evidence="2">cv. NJ 8807/NJ 8810</strain>
        <tissue evidence="1">Young leaf</tissue>
    </source>
</reference>
<name>A0ACB7YUF8_9ERIC</name>
<comment type="caution">
    <text evidence="1">The sequence shown here is derived from an EMBL/GenBank/DDBJ whole genome shotgun (WGS) entry which is preliminary data.</text>
</comment>
<organism evidence="1 2">
    <name type="scientific">Vaccinium darrowii</name>
    <dbReference type="NCBI Taxonomy" id="229202"/>
    <lineage>
        <taxon>Eukaryota</taxon>
        <taxon>Viridiplantae</taxon>
        <taxon>Streptophyta</taxon>
        <taxon>Embryophyta</taxon>
        <taxon>Tracheophyta</taxon>
        <taxon>Spermatophyta</taxon>
        <taxon>Magnoliopsida</taxon>
        <taxon>eudicotyledons</taxon>
        <taxon>Gunneridae</taxon>
        <taxon>Pentapetalae</taxon>
        <taxon>asterids</taxon>
        <taxon>Ericales</taxon>
        <taxon>Ericaceae</taxon>
        <taxon>Vaccinioideae</taxon>
        <taxon>Vaccinieae</taxon>
        <taxon>Vaccinium</taxon>
    </lineage>
</organism>
<dbReference type="Proteomes" id="UP000828048">
    <property type="component" value="Chromosome 3"/>
</dbReference>
<evidence type="ECO:0000313" key="2">
    <source>
        <dbReference type="Proteomes" id="UP000828048"/>
    </source>
</evidence>
<accession>A0ACB7YUF8</accession>
<protein>
    <submittedName>
        <fullName evidence="1">Uncharacterized protein</fullName>
    </submittedName>
</protein>
<dbReference type="EMBL" id="CM037153">
    <property type="protein sequence ID" value="KAH7857081.1"/>
    <property type="molecule type" value="Genomic_DNA"/>
</dbReference>
<keyword evidence="2" id="KW-1185">Reference proteome</keyword>
<evidence type="ECO:0000313" key="1">
    <source>
        <dbReference type="EMBL" id="KAH7857081.1"/>
    </source>
</evidence>
<proteinExistence type="predicted"/>
<gene>
    <name evidence="1" type="ORF">Vadar_008827</name>
</gene>
<sequence>MGISHRTDSSANTMAITNRNPMIQRLYYQSFSPPILHLNCSKQPPWFSHGSAHSTFVGPIDTDSDAAASEWTTAAVGNPHPTCCKFAALPQLLLL</sequence>